<feature type="disulfide bond" evidence="7">
    <location>
        <begin position="412"/>
        <end position="467"/>
    </location>
</feature>
<dbReference type="InterPro" id="IPR007867">
    <property type="entry name" value="GMC_OxRtase_C"/>
</dbReference>
<feature type="domain" description="Glucose-methanol-choline oxidoreductase N-terminal" evidence="9">
    <location>
        <begin position="283"/>
        <end position="297"/>
    </location>
</feature>
<dbReference type="SUPFAM" id="SSF51905">
    <property type="entry name" value="FAD/NAD(P)-binding domain"/>
    <property type="match status" value="1"/>
</dbReference>
<dbReference type="Pfam" id="PF05199">
    <property type="entry name" value="GMC_oxred_C"/>
    <property type="match status" value="1"/>
</dbReference>
<feature type="signal peptide" evidence="8">
    <location>
        <begin position="1"/>
        <end position="23"/>
    </location>
</feature>
<dbReference type="InterPro" id="IPR000172">
    <property type="entry name" value="GMC_OxRdtase_N"/>
</dbReference>
<evidence type="ECO:0000256" key="1">
    <source>
        <dbReference type="ARBA" id="ARBA00001974"/>
    </source>
</evidence>
<comment type="cofactor">
    <cofactor evidence="1 6">
        <name>FAD</name>
        <dbReference type="ChEBI" id="CHEBI:57692"/>
    </cofactor>
</comment>
<dbReference type="PIRSF" id="PIRSF000137">
    <property type="entry name" value="Alcohol_oxidase"/>
    <property type="match status" value="1"/>
</dbReference>
<dbReference type="AlphaFoldDB" id="A0A5D2J7K7"/>
<evidence type="ECO:0000259" key="9">
    <source>
        <dbReference type="PROSITE" id="PS00624"/>
    </source>
</evidence>
<keyword evidence="3" id="KW-0285">Flavoprotein</keyword>
<dbReference type="PANTHER" id="PTHR45968">
    <property type="entry name" value="OSJNBA0019K04.7 PROTEIN"/>
    <property type="match status" value="1"/>
</dbReference>
<evidence type="ECO:0000256" key="3">
    <source>
        <dbReference type="ARBA" id="ARBA00022630"/>
    </source>
</evidence>
<feature type="binding site" evidence="6">
    <location>
        <begin position="475"/>
        <end position="476"/>
    </location>
    <ligand>
        <name>FAD</name>
        <dbReference type="ChEBI" id="CHEBI:57692"/>
    </ligand>
</feature>
<evidence type="ECO:0000256" key="2">
    <source>
        <dbReference type="ARBA" id="ARBA00010790"/>
    </source>
</evidence>
<dbReference type="InterPro" id="IPR051871">
    <property type="entry name" value="GMC_Oxidoreductase-Related"/>
</dbReference>
<name>A0A5D2J7K7_GOSTO</name>
<comment type="similarity">
    <text evidence="2">Belongs to the GMC oxidoreductase family.</text>
</comment>
<evidence type="ECO:0000256" key="7">
    <source>
        <dbReference type="PIRSR" id="PIRSR000137-3"/>
    </source>
</evidence>
<feature type="binding site" evidence="6">
    <location>
        <position position="236"/>
    </location>
    <ligand>
        <name>FAD</name>
        <dbReference type="ChEBI" id="CHEBI:57692"/>
    </ligand>
</feature>
<keyword evidence="11" id="KW-1185">Reference proteome</keyword>
<accession>A0A5D2J7K7</accession>
<feature type="chain" id="PRO_5022705627" description="Glucose-methanol-choline oxidoreductase N-terminal domain-containing protein" evidence="8">
    <location>
        <begin position="24"/>
        <end position="536"/>
    </location>
</feature>
<feature type="binding site" evidence="6">
    <location>
        <position position="123"/>
    </location>
    <ligand>
        <name>FAD</name>
        <dbReference type="ChEBI" id="CHEBI:57692"/>
    </ligand>
</feature>
<protein>
    <recommendedName>
        <fullName evidence="9">Glucose-methanol-choline oxidoreductase N-terminal domain-containing protein</fullName>
    </recommendedName>
</protein>
<evidence type="ECO:0000256" key="8">
    <source>
        <dbReference type="SAM" id="SignalP"/>
    </source>
</evidence>
<dbReference type="EMBL" id="CM017632">
    <property type="protein sequence ID" value="TYH50584.1"/>
    <property type="molecule type" value="Genomic_DNA"/>
</dbReference>
<proteinExistence type="inferred from homology"/>
<evidence type="ECO:0000256" key="4">
    <source>
        <dbReference type="ARBA" id="ARBA00022729"/>
    </source>
</evidence>
<gene>
    <name evidence="10" type="ORF">ES332_D10G216600v1</name>
</gene>
<dbReference type="InterPro" id="IPR036188">
    <property type="entry name" value="FAD/NAD-bd_sf"/>
</dbReference>
<evidence type="ECO:0000313" key="11">
    <source>
        <dbReference type="Proteomes" id="UP000322667"/>
    </source>
</evidence>
<organism evidence="10 11">
    <name type="scientific">Gossypium tomentosum</name>
    <name type="common">Hawaiian cotton</name>
    <name type="synonym">Gossypium sandvicense</name>
    <dbReference type="NCBI Taxonomy" id="34277"/>
    <lineage>
        <taxon>Eukaryota</taxon>
        <taxon>Viridiplantae</taxon>
        <taxon>Streptophyta</taxon>
        <taxon>Embryophyta</taxon>
        <taxon>Tracheophyta</taxon>
        <taxon>Spermatophyta</taxon>
        <taxon>Magnoliopsida</taxon>
        <taxon>eudicotyledons</taxon>
        <taxon>Gunneridae</taxon>
        <taxon>Pentapetalae</taxon>
        <taxon>rosids</taxon>
        <taxon>malvids</taxon>
        <taxon>Malvales</taxon>
        <taxon>Malvaceae</taxon>
        <taxon>Malvoideae</taxon>
        <taxon>Gossypium</taxon>
    </lineage>
</organism>
<dbReference type="Gene3D" id="3.30.410.40">
    <property type="match status" value="2"/>
</dbReference>
<keyword evidence="5 6" id="KW-0274">FAD</keyword>
<feature type="binding site" evidence="6">
    <location>
        <begin position="515"/>
        <end position="516"/>
    </location>
    <ligand>
        <name>FAD</name>
        <dbReference type="ChEBI" id="CHEBI:57692"/>
    </ligand>
</feature>
<dbReference type="GO" id="GO:0016614">
    <property type="term" value="F:oxidoreductase activity, acting on CH-OH group of donors"/>
    <property type="evidence" value="ECO:0007669"/>
    <property type="project" value="InterPro"/>
</dbReference>
<keyword evidence="7" id="KW-1015">Disulfide bond</keyword>
<dbReference type="InterPro" id="IPR012132">
    <property type="entry name" value="GMC_OxRdtase"/>
</dbReference>
<dbReference type="SUPFAM" id="SSF54373">
    <property type="entry name" value="FAD-linked reductases, C-terminal domain"/>
    <property type="match status" value="1"/>
</dbReference>
<evidence type="ECO:0000256" key="6">
    <source>
        <dbReference type="PIRSR" id="PIRSR000137-2"/>
    </source>
</evidence>
<reference evidence="10 11" key="1">
    <citation type="submission" date="2019-07" db="EMBL/GenBank/DDBJ databases">
        <title>WGS assembly of Gossypium tomentosum.</title>
        <authorList>
            <person name="Chen Z.J."/>
            <person name="Sreedasyam A."/>
            <person name="Ando A."/>
            <person name="Song Q."/>
            <person name="De L."/>
            <person name="Hulse-Kemp A."/>
            <person name="Ding M."/>
            <person name="Ye W."/>
            <person name="Kirkbride R."/>
            <person name="Jenkins J."/>
            <person name="Plott C."/>
            <person name="Lovell J."/>
            <person name="Lin Y.-M."/>
            <person name="Vaughn R."/>
            <person name="Liu B."/>
            <person name="Li W."/>
            <person name="Simpson S."/>
            <person name="Scheffler B."/>
            <person name="Saski C."/>
            <person name="Grover C."/>
            <person name="Hu G."/>
            <person name="Conover J."/>
            <person name="Carlson J."/>
            <person name="Shu S."/>
            <person name="Boston L."/>
            <person name="Williams M."/>
            <person name="Peterson D."/>
            <person name="Mcgee K."/>
            <person name="Jones D."/>
            <person name="Wendel J."/>
            <person name="Stelly D."/>
            <person name="Grimwood J."/>
            <person name="Schmutz J."/>
        </authorList>
    </citation>
    <scope>NUCLEOTIDE SEQUENCE [LARGE SCALE GENOMIC DNA]</scope>
    <source>
        <strain evidence="10">7179.01</strain>
    </source>
</reference>
<dbReference type="GO" id="GO:0050660">
    <property type="term" value="F:flavin adenine dinucleotide binding"/>
    <property type="evidence" value="ECO:0007669"/>
    <property type="project" value="InterPro"/>
</dbReference>
<dbReference type="Pfam" id="PF00732">
    <property type="entry name" value="GMC_oxred_N"/>
    <property type="match status" value="1"/>
</dbReference>
<dbReference type="PANTHER" id="PTHR45968:SF20">
    <property type="entry name" value="PROTEIN HOTHEAD-LIKE ISOFORM X1"/>
    <property type="match status" value="1"/>
</dbReference>
<sequence length="536" mass="59053">MGLKYSWRFLALVFMVVFPNFHGLNYAEKAPKYSFIQEATSAPEVSFYDYIVIGGGTAGCPLAATLSARDAKVLVLERGGSPYTNTTKIRMENVISTLTDDSPNSISQSFISEDRVPGNRARVLGGGTVINLGFYSRAETLFLKEAGIDEALANESYEWVEKKIVYKPGAFQWQTAVRNGLLEVGVLPDNGFTYAHLNGTKTSGTLFDKNGNRHTAADLLEYANPTMIKVYLHAVVHKITFTTKDGQRPKADGVIFYDANGGRHIAYLKHESNNRSEIILSAGAIGSPQLLMLSGIGREMADKPLNGLIIPYPTHIPLSLATVVGINKTSNYFESLNGFDLSALSGSGGAQPQTSNPSQEAVANSTRNQAFLVQTIFGPISKGYLELQNTNASDNPKLRFNYFQAAVDLRRCVSGMQTIINVVNSDSLSRFRFRNMTTQDLINMTVNRAGNLRRRNPNATTSLEQYCIDTVMTFWHYHGGCQIGKVVDRDYKVLGLDQLRVIDASTFSFSPGTNPQAAIMMLGRSMGRRILQSRRR</sequence>
<evidence type="ECO:0000313" key="10">
    <source>
        <dbReference type="EMBL" id="TYH50584.1"/>
    </source>
</evidence>
<dbReference type="Gene3D" id="3.50.50.60">
    <property type="entry name" value="FAD/NAD(P)-binding domain"/>
    <property type="match status" value="2"/>
</dbReference>
<evidence type="ECO:0000256" key="5">
    <source>
        <dbReference type="ARBA" id="ARBA00022827"/>
    </source>
</evidence>
<dbReference type="PROSITE" id="PS00624">
    <property type="entry name" value="GMC_OXRED_2"/>
    <property type="match status" value="1"/>
</dbReference>
<dbReference type="Proteomes" id="UP000322667">
    <property type="component" value="Chromosome D10"/>
</dbReference>
<keyword evidence="4 8" id="KW-0732">Signal</keyword>